<evidence type="ECO:0000313" key="2">
    <source>
        <dbReference type="Proteomes" id="UP000030754"/>
    </source>
</evidence>
<dbReference type="AlphaFoldDB" id="U6MXB5"/>
<reference evidence="1" key="2">
    <citation type="submission" date="2013-10" db="EMBL/GenBank/DDBJ databases">
        <authorList>
            <person name="Aslett M."/>
        </authorList>
    </citation>
    <scope>NUCLEOTIDE SEQUENCE [LARGE SCALE GENOMIC DNA]</scope>
    <source>
        <strain evidence="1">Houghton</strain>
    </source>
</reference>
<gene>
    <name evidence="1" type="ORF">ENH_00030970</name>
</gene>
<feature type="non-terminal residue" evidence="1">
    <location>
        <position position="46"/>
    </location>
</feature>
<dbReference type="GeneID" id="25473262"/>
<evidence type="ECO:0000313" key="1">
    <source>
        <dbReference type="EMBL" id="CDJ67129.1"/>
    </source>
</evidence>
<proteinExistence type="predicted"/>
<protein>
    <submittedName>
        <fullName evidence="1">Uncharacterized protein</fullName>
    </submittedName>
</protein>
<sequence>MEGVEVSTGEKAPPVKHQKVIARGVPRVSRYLLLLLYSLYSFVGAP</sequence>
<accession>U6MXB5</accession>
<organism evidence="1 2">
    <name type="scientific">Eimeria necatrix</name>
    <dbReference type="NCBI Taxonomy" id="51315"/>
    <lineage>
        <taxon>Eukaryota</taxon>
        <taxon>Sar</taxon>
        <taxon>Alveolata</taxon>
        <taxon>Apicomplexa</taxon>
        <taxon>Conoidasida</taxon>
        <taxon>Coccidia</taxon>
        <taxon>Eucoccidiorida</taxon>
        <taxon>Eimeriorina</taxon>
        <taxon>Eimeriidae</taxon>
        <taxon>Eimeria</taxon>
    </lineage>
</organism>
<dbReference type="Proteomes" id="UP000030754">
    <property type="component" value="Unassembled WGS sequence"/>
</dbReference>
<name>U6MXB5_9EIME</name>
<dbReference type="EMBL" id="HG724088">
    <property type="protein sequence ID" value="CDJ67129.1"/>
    <property type="molecule type" value="Genomic_DNA"/>
</dbReference>
<dbReference type="RefSeq" id="XP_013435596.1">
    <property type="nucleotide sequence ID" value="XM_013580142.1"/>
</dbReference>
<keyword evidence="2" id="KW-1185">Reference proteome</keyword>
<reference evidence="1" key="1">
    <citation type="submission" date="2013-10" db="EMBL/GenBank/DDBJ databases">
        <title>Genomic analysis of the causative agents of coccidiosis in chickens.</title>
        <authorList>
            <person name="Reid A.J."/>
            <person name="Blake D."/>
            <person name="Billington K."/>
            <person name="Browne H."/>
            <person name="Dunn M."/>
            <person name="Hung S."/>
            <person name="Kawahara F."/>
            <person name="Miranda-Saavedra D."/>
            <person name="Mourier T."/>
            <person name="Nagra H."/>
            <person name="Otto T.D."/>
            <person name="Rawlings N."/>
            <person name="Sanchez A."/>
            <person name="Sanders M."/>
            <person name="Subramaniam C."/>
            <person name="Tay Y."/>
            <person name="Dear P."/>
            <person name="Doerig C."/>
            <person name="Gruber A."/>
            <person name="Parkinson J."/>
            <person name="Shirley M."/>
            <person name="Wan K.L."/>
            <person name="Berriman M."/>
            <person name="Tomley F."/>
            <person name="Pain A."/>
        </authorList>
    </citation>
    <scope>NUCLEOTIDE SEQUENCE [LARGE SCALE GENOMIC DNA]</scope>
    <source>
        <strain evidence="1">Houghton</strain>
    </source>
</reference>